<reference evidence="3" key="2">
    <citation type="journal article" date="2017" name="Nat. Plants">
        <title>The Aegilops tauschii genome reveals multiple impacts of transposons.</title>
        <authorList>
            <person name="Zhao G."/>
            <person name="Zou C."/>
            <person name="Li K."/>
            <person name="Wang K."/>
            <person name="Li T."/>
            <person name="Gao L."/>
            <person name="Zhang X."/>
            <person name="Wang H."/>
            <person name="Yang Z."/>
            <person name="Liu X."/>
            <person name="Jiang W."/>
            <person name="Mao L."/>
            <person name="Kong X."/>
            <person name="Jiao Y."/>
            <person name="Jia J."/>
        </authorList>
    </citation>
    <scope>NUCLEOTIDE SEQUENCE [LARGE SCALE GENOMIC DNA]</scope>
    <source>
        <strain evidence="3">cv. AL8/78</strain>
    </source>
</reference>
<dbReference type="EnsemblPlants" id="AET2Gv21071300.2">
    <property type="protein sequence ID" value="AET2Gv21071300.2"/>
    <property type="gene ID" value="AET2Gv21071300"/>
</dbReference>
<evidence type="ECO:0000313" key="3">
    <source>
        <dbReference type="Proteomes" id="UP000015105"/>
    </source>
</evidence>
<name>A0A453D3C3_AEGTS</name>
<proteinExistence type="predicted"/>
<keyword evidence="3" id="KW-1185">Reference proteome</keyword>
<protein>
    <submittedName>
        <fullName evidence="2">Uncharacterized protein</fullName>
    </submittedName>
</protein>
<evidence type="ECO:0000313" key="2">
    <source>
        <dbReference type="EnsemblPlants" id="AET2Gv21071300.2"/>
    </source>
</evidence>
<dbReference type="Gramene" id="AET2Gv21071300.2">
    <property type="protein sequence ID" value="AET2Gv21071300.2"/>
    <property type="gene ID" value="AET2Gv21071300"/>
</dbReference>
<reference evidence="2" key="3">
    <citation type="journal article" date="2017" name="Nature">
        <title>Genome sequence of the progenitor of the wheat D genome Aegilops tauschii.</title>
        <authorList>
            <person name="Luo M.C."/>
            <person name="Gu Y.Q."/>
            <person name="Puiu D."/>
            <person name="Wang H."/>
            <person name="Twardziok S.O."/>
            <person name="Deal K.R."/>
            <person name="Huo N."/>
            <person name="Zhu T."/>
            <person name="Wang L."/>
            <person name="Wang Y."/>
            <person name="McGuire P.E."/>
            <person name="Liu S."/>
            <person name="Long H."/>
            <person name="Ramasamy R.K."/>
            <person name="Rodriguez J.C."/>
            <person name="Van S.L."/>
            <person name="Yuan L."/>
            <person name="Wang Z."/>
            <person name="Xia Z."/>
            <person name="Xiao L."/>
            <person name="Anderson O.D."/>
            <person name="Ouyang S."/>
            <person name="Liang Y."/>
            <person name="Zimin A.V."/>
            <person name="Pertea G."/>
            <person name="Qi P."/>
            <person name="Bennetzen J.L."/>
            <person name="Dai X."/>
            <person name="Dawson M.W."/>
            <person name="Muller H.G."/>
            <person name="Kugler K."/>
            <person name="Rivarola-Duarte L."/>
            <person name="Spannagl M."/>
            <person name="Mayer K.F.X."/>
            <person name="Lu F.H."/>
            <person name="Bevan M.W."/>
            <person name="Leroy P."/>
            <person name="Li P."/>
            <person name="You F.M."/>
            <person name="Sun Q."/>
            <person name="Liu Z."/>
            <person name="Lyons E."/>
            <person name="Wicker T."/>
            <person name="Salzberg S.L."/>
            <person name="Devos K.M."/>
            <person name="Dvorak J."/>
        </authorList>
    </citation>
    <scope>NUCLEOTIDE SEQUENCE [LARGE SCALE GENOMIC DNA]</scope>
    <source>
        <strain evidence="2">cv. AL8/78</strain>
    </source>
</reference>
<dbReference type="AlphaFoldDB" id="A0A453D3C3"/>
<feature type="region of interest" description="Disordered" evidence="1">
    <location>
        <begin position="45"/>
        <end position="79"/>
    </location>
</feature>
<sequence length="123" mass="13861">MHHKHTSREGNSSMIWDTNLAGDAEKTQVNTQLLCIHSSKISLLPHDISGRGRGERRRACGPPRKKERHESNDPRRNRSQIAMASTWPLPLSHQSASRDQRVRPPTEIAMPLCLRALAARNGE</sequence>
<reference evidence="2" key="5">
    <citation type="journal article" date="2021" name="G3 (Bethesda)">
        <title>Aegilops tauschii genome assembly Aet v5.0 features greater sequence contiguity and improved annotation.</title>
        <authorList>
            <person name="Wang L."/>
            <person name="Zhu T."/>
            <person name="Rodriguez J.C."/>
            <person name="Deal K.R."/>
            <person name="Dubcovsky J."/>
            <person name="McGuire P.E."/>
            <person name="Lux T."/>
            <person name="Spannagl M."/>
            <person name="Mayer K.F.X."/>
            <person name="Baldrich P."/>
            <person name="Meyers B.C."/>
            <person name="Huo N."/>
            <person name="Gu Y.Q."/>
            <person name="Zhou H."/>
            <person name="Devos K.M."/>
            <person name="Bennetzen J.L."/>
            <person name="Unver T."/>
            <person name="Budak H."/>
            <person name="Gulick P.J."/>
            <person name="Galiba G."/>
            <person name="Kalapos B."/>
            <person name="Nelson D.R."/>
            <person name="Li P."/>
            <person name="You F.M."/>
            <person name="Luo M.C."/>
            <person name="Dvorak J."/>
        </authorList>
    </citation>
    <scope>NUCLEOTIDE SEQUENCE [LARGE SCALE GENOMIC DNA]</scope>
    <source>
        <strain evidence="2">cv. AL8/78</strain>
    </source>
</reference>
<reference evidence="2" key="4">
    <citation type="submission" date="2019-03" db="UniProtKB">
        <authorList>
            <consortium name="EnsemblPlants"/>
        </authorList>
    </citation>
    <scope>IDENTIFICATION</scope>
</reference>
<reference evidence="3" key="1">
    <citation type="journal article" date="2014" name="Science">
        <title>Ancient hybridizations among the ancestral genomes of bread wheat.</title>
        <authorList>
            <consortium name="International Wheat Genome Sequencing Consortium,"/>
            <person name="Marcussen T."/>
            <person name="Sandve S.R."/>
            <person name="Heier L."/>
            <person name="Spannagl M."/>
            <person name="Pfeifer M."/>
            <person name="Jakobsen K.S."/>
            <person name="Wulff B.B."/>
            <person name="Steuernagel B."/>
            <person name="Mayer K.F."/>
            <person name="Olsen O.A."/>
        </authorList>
    </citation>
    <scope>NUCLEOTIDE SEQUENCE [LARGE SCALE GENOMIC DNA]</scope>
    <source>
        <strain evidence="3">cv. AL8/78</strain>
    </source>
</reference>
<organism evidence="2 3">
    <name type="scientific">Aegilops tauschii subsp. strangulata</name>
    <name type="common">Goatgrass</name>
    <dbReference type="NCBI Taxonomy" id="200361"/>
    <lineage>
        <taxon>Eukaryota</taxon>
        <taxon>Viridiplantae</taxon>
        <taxon>Streptophyta</taxon>
        <taxon>Embryophyta</taxon>
        <taxon>Tracheophyta</taxon>
        <taxon>Spermatophyta</taxon>
        <taxon>Magnoliopsida</taxon>
        <taxon>Liliopsida</taxon>
        <taxon>Poales</taxon>
        <taxon>Poaceae</taxon>
        <taxon>BOP clade</taxon>
        <taxon>Pooideae</taxon>
        <taxon>Triticodae</taxon>
        <taxon>Triticeae</taxon>
        <taxon>Triticinae</taxon>
        <taxon>Aegilops</taxon>
    </lineage>
</organism>
<dbReference type="Proteomes" id="UP000015105">
    <property type="component" value="Chromosome 2D"/>
</dbReference>
<evidence type="ECO:0000256" key="1">
    <source>
        <dbReference type="SAM" id="MobiDB-lite"/>
    </source>
</evidence>
<accession>A0A453D3C3</accession>